<dbReference type="EMBL" id="UYRS01018386">
    <property type="protein sequence ID" value="VDK34370.1"/>
    <property type="molecule type" value="Genomic_DNA"/>
</dbReference>
<evidence type="ECO:0000256" key="6">
    <source>
        <dbReference type="SAM" id="Coils"/>
    </source>
</evidence>
<evidence type="ECO:0000256" key="4">
    <source>
        <dbReference type="ARBA" id="ARBA00022833"/>
    </source>
</evidence>
<dbReference type="SMART" id="SM00064">
    <property type="entry name" value="FYVE"/>
    <property type="match status" value="1"/>
</dbReference>
<dbReference type="Gene3D" id="1.20.5.390">
    <property type="entry name" value="L1 transposable element, trimerization domain"/>
    <property type="match status" value="1"/>
</dbReference>
<feature type="coiled-coil region" evidence="6">
    <location>
        <begin position="135"/>
        <end position="190"/>
    </location>
</feature>
<evidence type="ECO:0000259" key="7">
    <source>
        <dbReference type="PROSITE" id="PS50178"/>
    </source>
</evidence>
<dbReference type="PANTHER" id="PTHR46753">
    <property type="entry name" value="FYVE AND COILED-COIL DOMAIN-CONTAINING PROTEIN 1"/>
    <property type="match status" value="1"/>
</dbReference>
<gene>
    <name evidence="8" type="ORF">TASK_LOCUS5013</name>
</gene>
<dbReference type="AlphaFoldDB" id="A0A0R3W4N4"/>
<proteinExistence type="inferred from homology"/>
<comment type="similarity">
    <text evidence="1">Belongs to the SS18 family.</text>
</comment>
<name>A0A0R3W4N4_TAEAS</name>
<dbReference type="InterPro" id="IPR013083">
    <property type="entry name" value="Znf_RING/FYVE/PHD"/>
</dbReference>
<dbReference type="Proteomes" id="UP000282613">
    <property type="component" value="Unassembled WGS sequence"/>
</dbReference>
<dbReference type="Gene3D" id="3.30.40.10">
    <property type="entry name" value="Zinc/RING finger domain, C3HC4 (zinc finger)"/>
    <property type="match status" value="1"/>
</dbReference>
<dbReference type="Gene3D" id="1.10.287.1490">
    <property type="match status" value="1"/>
</dbReference>
<dbReference type="OrthoDB" id="79871at2759"/>
<dbReference type="PANTHER" id="PTHR46753:SF3">
    <property type="entry name" value="PDZ DOMAIN-CONTAINING PROTEIN"/>
    <property type="match status" value="1"/>
</dbReference>
<evidence type="ECO:0000313" key="8">
    <source>
        <dbReference type="EMBL" id="VDK34370.1"/>
    </source>
</evidence>
<dbReference type="InterPro" id="IPR013087">
    <property type="entry name" value="Znf_C2H2_type"/>
</dbReference>
<keyword evidence="3 5" id="KW-0863">Zinc-finger</keyword>
<protein>
    <submittedName>
        <fullName evidence="10">FYVE-type domain-containing protein</fullName>
    </submittedName>
</protein>
<evidence type="ECO:0000256" key="5">
    <source>
        <dbReference type="PROSITE-ProRule" id="PRU00091"/>
    </source>
</evidence>
<keyword evidence="9" id="KW-1185">Reference proteome</keyword>
<dbReference type="PROSITE" id="PS00028">
    <property type="entry name" value="ZINC_FINGER_C2H2_1"/>
    <property type="match status" value="1"/>
</dbReference>
<dbReference type="STRING" id="60517.A0A0R3W4N4"/>
<dbReference type="GO" id="GO:0008270">
    <property type="term" value="F:zinc ion binding"/>
    <property type="evidence" value="ECO:0007669"/>
    <property type="project" value="UniProtKB-KW"/>
</dbReference>
<dbReference type="WBParaSite" id="TASK_0000501201-mRNA-1">
    <property type="protein sequence ID" value="TASK_0000501201-mRNA-1"/>
    <property type="gene ID" value="TASK_0000501201"/>
</dbReference>
<reference evidence="10" key="1">
    <citation type="submission" date="2017-02" db="UniProtKB">
        <authorList>
            <consortium name="WormBaseParasite"/>
        </authorList>
    </citation>
    <scope>IDENTIFICATION</scope>
</reference>
<dbReference type="PROSITE" id="PS50178">
    <property type="entry name" value="ZF_FYVE"/>
    <property type="match status" value="1"/>
</dbReference>
<reference evidence="8 9" key="2">
    <citation type="submission" date="2018-11" db="EMBL/GenBank/DDBJ databases">
        <authorList>
            <consortium name="Pathogen Informatics"/>
        </authorList>
    </citation>
    <scope>NUCLEOTIDE SEQUENCE [LARGE SCALE GENOMIC DNA]</scope>
</reference>
<keyword evidence="6" id="KW-0175">Coiled coil</keyword>
<evidence type="ECO:0000256" key="2">
    <source>
        <dbReference type="ARBA" id="ARBA00022723"/>
    </source>
</evidence>
<keyword evidence="2" id="KW-0479">Metal-binding</keyword>
<evidence type="ECO:0000313" key="10">
    <source>
        <dbReference type="WBParaSite" id="TASK_0000501201-mRNA-1"/>
    </source>
</evidence>
<feature type="domain" description="FYVE-type" evidence="7">
    <location>
        <begin position="478"/>
        <end position="536"/>
    </location>
</feature>
<evidence type="ECO:0000256" key="3">
    <source>
        <dbReference type="ARBA" id="ARBA00022771"/>
    </source>
</evidence>
<accession>A0A0R3W4N4</accession>
<organism evidence="10">
    <name type="scientific">Taenia asiatica</name>
    <name type="common">Asian tapeworm</name>
    <dbReference type="NCBI Taxonomy" id="60517"/>
    <lineage>
        <taxon>Eukaryota</taxon>
        <taxon>Metazoa</taxon>
        <taxon>Spiralia</taxon>
        <taxon>Lophotrochozoa</taxon>
        <taxon>Platyhelminthes</taxon>
        <taxon>Cestoda</taxon>
        <taxon>Eucestoda</taxon>
        <taxon>Cyclophyllidea</taxon>
        <taxon>Taeniidae</taxon>
        <taxon>Taenia</taxon>
    </lineage>
</organism>
<dbReference type="Pfam" id="PF05030">
    <property type="entry name" value="SSXT"/>
    <property type="match status" value="1"/>
</dbReference>
<evidence type="ECO:0000313" key="9">
    <source>
        <dbReference type="Proteomes" id="UP000282613"/>
    </source>
</evidence>
<dbReference type="InterPro" id="IPR007726">
    <property type="entry name" value="SS18_N"/>
</dbReference>
<dbReference type="InterPro" id="IPR017455">
    <property type="entry name" value="Znf_FYVE-rel"/>
</dbReference>
<sequence length="539" mass="60554">MFHRMSWIIGTGEPPNKFTIERIMDENDLLLDVINNKLAAGNFVDAASYQMVLQRNLVYLLEPNMSEITEGYLCPECLLNLNSEAALISHFKKNHGSAPKDSEVEKLVGDYGNLILDRPADETVSRLSLLLTTERDSALSEVSQLKDRSAQLQSQLQATCHELSAKEKELEEVKNKLEDSSRKLGAIQNERNTFVQPQEQSPNRQIKERLEGNLGKVEPKTPDASKQLIVELRKEIDSLKANLDDSTKTLKHLKAENKALVEKTATLSLEAQAKEEQIAELEETVKAVRDNEKTQRVSLDEAKEAVKQKDATIESLQQAMHQLMSDMEAKSDECEHLAKQISDLTSESNLLNKTIAKLNVELNELRTQLTCSVDSENALKQRVLEMDTALASQNEELGNRASIVIELESKLTSTFAEHQALMDQLIESQNRSKQLETALQTSHQELEGLQRIVLDLGRQNQALQITQDRLTNRQWVSDESVQSCSNCQKEFSISVRKHHCRHCGKVFCQACSSKKTATSASKDPLRVCDACFAELTGAW</sequence>
<dbReference type="CDD" id="cd15730">
    <property type="entry name" value="FYVE_EEA1"/>
    <property type="match status" value="1"/>
</dbReference>
<dbReference type="SUPFAM" id="SSF57903">
    <property type="entry name" value="FYVE/PHD zinc finger"/>
    <property type="match status" value="1"/>
</dbReference>
<dbReference type="SUPFAM" id="SSF69979">
    <property type="entry name" value="Eea1 homodimerisation domain"/>
    <property type="match status" value="1"/>
</dbReference>
<evidence type="ECO:0000256" key="1">
    <source>
        <dbReference type="ARBA" id="ARBA00007945"/>
    </source>
</evidence>
<dbReference type="InterPro" id="IPR000306">
    <property type="entry name" value="Znf_FYVE"/>
</dbReference>
<keyword evidence="4" id="KW-0862">Zinc</keyword>
<dbReference type="Pfam" id="PF01363">
    <property type="entry name" value="FYVE"/>
    <property type="match status" value="1"/>
</dbReference>
<feature type="coiled-coil region" evidence="6">
    <location>
        <begin position="229"/>
        <end position="368"/>
    </location>
</feature>
<dbReference type="InterPro" id="IPR011011">
    <property type="entry name" value="Znf_FYVE_PHD"/>
</dbReference>